<dbReference type="GO" id="GO:0005524">
    <property type="term" value="F:ATP binding"/>
    <property type="evidence" value="ECO:0007669"/>
    <property type="project" value="InterPro"/>
</dbReference>
<dbReference type="EC" id="3.1.21.5" evidence="4"/>
<dbReference type="EMBL" id="CAJEWA010000008">
    <property type="protein sequence ID" value="CAD2081923.1"/>
    <property type="molecule type" value="Genomic_DNA"/>
</dbReference>
<gene>
    <name evidence="4" type="ORF">HNR41_001153</name>
    <name evidence="3" type="ORF">JEOCOQ751_02230</name>
</gene>
<evidence type="ECO:0000259" key="1">
    <source>
        <dbReference type="Pfam" id="PF04851"/>
    </source>
</evidence>
<sequence>MEIKFDELDYQLQAVESSVNIFEGQTIRNSEFTVSAVTNAVGTMFAEDGIGIANRIHINPETMLNNVRKSQIKNGIAPSDNLLGNDYTFPMFNIEMETGTGKTYVYFKTILELYEKYGFLKFIIVVPSVAIKEGVLKTFEMTKETFAKNHQGVIYDLFPYDSSKLDWIRQFATANTIDIMVITMDSFNKKSEAGAILDNKGNTNVIYRQSDQIGGERAIDLIAETRPFLIIDEPQVVDNTKRARDSIARLNPSVGFRYSATHKDKSFPTIFRLGAVEAYEEELVKQIEVASINLEEDGNKAHLKLQNVENKNGKISAQIEVYKKTKAGAIKDTMKFQQGDNVATKTKLQVYEKVGIIQDIDTTPGQEAVFFEGEPSVITLSSATQEDLELKRLQIRRTIKAHLDKELRLLGQGIKVLSLFFLDQVSNYRIYTEEGFKKGRYAQIFEEEYEALTSLPEYSELRDKSVSVDEVHDGYFAKDNKGQYKESKTGTAKADESTYEIIMRDKEGLLTQYNLEEGNDARAHKIRFIFSHSALKEGWDNPNVFQICTLVDTKDELTKRQKIGRGLRIGVNQDGKRVPGFDVNTLTVVANESYEDFARELQTEYEEDGVVFGVFEDDSFATIILSYNPVSDEYDALGKEQSKRLIKEMQQNGYIDSKRHATDKLRLAIKNDEIQLSKKFEDIKEEVLEVASKKVRTLEIKNADEKVAIKVNKEALSEDFLALWEKIKHKTTYRVNFNTEQLIQNVLHGTSYYPYGVKAIEVDKPSYTFKLGKLQIDDSGIEGVEESNASNETPKEIHYELPDIITFLQNETKLTRNTITTILSKAGNLEQFKINPLSYMNKVANIIDLHKRYLTFDGLEYRKVENDYYEQSLFTDETLEAYLDKDFKVDTTKNKTTHDYVKVDSNIEREFAKDAELDESIKYYIKLPSEFKIRTPLGNYNPDWAVLKEEDNDQRLYFVIETKGSIDPSQLRVTESLKINAGKKHFKAVDTGVTFKKATDLKEL</sequence>
<protein>
    <submittedName>
        <fullName evidence="3 4">Type III restriction enzyme</fullName>
        <ecNumber evidence="4">3.1.21.5</ecNumber>
    </submittedName>
</protein>
<dbReference type="Proteomes" id="UP000534001">
    <property type="component" value="Unassembled WGS sequence"/>
</dbReference>
<evidence type="ECO:0000313" key="4">
    <source>
        <dbReference type="EMBL" id="MBB6423227.1"/>
    </source>
</evidence>
<comment type="caution">
    <text evidence="3">The sequence shown here is derived from an EMBL/GenBank/DDBJ whole genome shotgun (WGS) entry which is preliminary data.</text>
</comment>
<keyword evidence="4" id="KW-0378">Hydrolase</keyword>
<dbReference type="Pfam" id="PF04851">
    <property type="entry name" value="ResIII"/>
    <property type="match status" value="1"/>
</dbReference>
<dbReference type="AlphaFoldDB" id="A0A6V7RRV7"/>
<name>A0A6V7RRV7_9STAP</name>
<dbReference type="InterPro" id="IPR006935">
    <property type="entry name" value="Helicase/UvrB_N"/>
</dbReference>
<evidence type="ECO:0000259" key="2">
    <source>
        <dbReference type="Pfam" id="PF19778"/>
    </source>
</evidence>
<evidence type="ECO:0000313" key="3">
    <source>
        <dbReference type="EMBL" id="CAD2081923.1"/>
    </source>
</evidence>
<dbReference type="Proteomes" id="UP000545588">
    <property type="component" value="Unassembled WGS sequence"/>
</dbReference>
<reference evidence="3 5" key="1">
    <citation type="submission" date="2020-07" db="EMBL/GenBank/DDBJ databases">
        <authorList>
            <person name="Criscuolo A."/>
        </authorList>
    </citation>
    <scope>NUCLEOTIDE SEQUENCE [LARGE SCALE GENOMIC DNA]</scope>
    <source>
        <strain evidence="3">CIP111751</strain>
    </source>
</reference>
<dbReference type="SUPFAM" id="SSF52540">
    <property type="entry name" value="P-loop containing nucleoside triphosphate hydrolases"/>
    <property type="match status" value="2"/>
</dbReference>
<evidence type="ECO:0000313" key="6">
    <source>
        <dbReference type="Proteomes" id="UP000545588"/>
    </source>
</evidence>
<dbReference type="Gene3D" id="3.40.50.300">
    <property type="entry name" value="P-loop containing nucleotide triphosphate hydrolases"/>
    <property type="match status" value="1"/>
</dbReference>
<dbReference type="GO" id="GO:0015668">
    <property type="term" value="F:type III site-specific deoxyribonuclease activity"/>
    <property type="evidence" value="ECO:0007669"/>
    <property type="project" value="UniProtKB-EC"/>
</dbReference>
<feature type="domain" description="Type III restriction enzyme C-terminal endonuclease" evidence="2">
    <location>
        <begin position="895"/>
        <end position="999"/>
    </location>
</feature>
<accession>A0A6V7RRV7</accession>
<dbReference type="InterPro" id="IPR027417">
    <property type="entry name" value="P-loop_NTPase"/>
</dbReference>
<dbReference type="GO" id="GO:0003677">
    <property type="term" value="F:DNA binding"/>
    <property type="evidence" value="ECO:0007669"/>
    <property type="project" value="InterPro"/>
</dbReference>
<dbReference type="Pfam" id="PF19778">
    <property type="entry name" value="RE_endonuc"/>
    <property type="match status" value="1"/>
</dbReference>
<dbReference type="RefSeq" id="WP_184282588.1">
    <property type="nucleotide sequence ID" value="NZ_BMCO01000001.1"/>
</dbReference>
<feature type="domain" description="Helicase/UvrB N-terminal" evidence="1">
    <location>
        <begin position="92"/>
        <end position="237"/>
    </location>
</feature>
<organism evidence="3 5">
    <name type="scientific">Jeotgalicoccus coquinae</name>
    <dbReference type="NCBI Taxonomy" id="709509"/>
    <lineage>
        <taxon>Bacteria</taxon>
        <taxon>Bacillati</taxon>
        <taxon>Bacillota</taxon>
        <taxon>Bacilli</taxon>
        <taxon>Bacillales</taxon>
        <taxon>Staphylococcaceae</taxon>
        <taxon>Jeotgalicoccus</taxon>
    </lineage>
</organism>
<dbReference type="EMBL" id="JACHFF010000001">
    <property type="protein sequence ID" value="MBB6423227.1"/>
    <property type="molecule type" value="Genomic_DNA"/>
</dbReference>
<evidence type="ECO:0000313" key="5">
    <source>
        <dbReference type="Proteomes" id="UP000534001"/>
    </source>
</evidence>
<keyword evidence="6" id="KW-1185">Reference proteome</keyword>
<dbReference type="InterPro" id="IPR045572">
    <property type="entry name" value="RE_endonuc_C"/>
</dbReference>
<proteinExistence type="predicted"/>
<reference evidence="4 6" key="2">
    <citation type="submission" date="2020-08" db="EMBL/GenBank/DDBJ databases">
        <title>Genomic Encyclopedia of Type Strains, Phase IV (KMG-IV): sequencing the most valuable type-strain genomes for metagenomic binning, comparative biology and taxonomic classification.</title>
        <authorList>
            <person name="Goeker M."/>
        </authorList>
    </citation>
    <scope>NUCLEOTIDE SEQUENCE [LARGE SCALE GENOMIC DNA]</scope>
    <source>
        <strain evidence="4 6">DSM 22419</strain>
    </source>
</reference>